<dbReference type="AlphaFoldDB" id="A0A2T4LNV7"/>
<dbReference type="Proteomes" id="UP000241208">
    <property type="component" value="Unassembled WGS sequence"/>
</dbReference>
<dbReference type="EMBL" id="PYZR01000366">
    <property type="protein sequence ID" value="PTF57392.1"/>
    <property type="molecule type" value="Genomic_DNA"/>
</dbReference>
<gene>
    <name evidence="1" type="ORF">BUY34_13620</name>
</gene>
<accession>A0A2T4LNV7</accession>
<proteinExistence type="predicted"/>
<name>A0A2T4LNV7_9STAP</name>
<feature type="non-terminal residue" evidence="1">
    <location>
        <position position="1"/>
    </location>
</feature>
<reference evidence="1 2" key="1">
    <citation type="journal article" date="2016" name="Front. Microbiol.">
        <title>Comprehensive Phylogenetic Analysis of Bovine Non-aureus Staphylococci Species Based on Whole-Genome Sequencing.</title>
        <authorList>
            <person name="Naushad S."/>
            <person name="Barkema H.W."/>
            <person name="Luby C."/>
            <person name="Condas L.A."/>
            <person name="Nobrega D.B."/>
            <person name="Carson D.A."/>
            <person name="De Buck J."/>
        </authorList>
    </citation>
    <scope>NUCLEOTIDE SEQUENCE [LARGE SCALE GENOMIC DNA]</scope>
    <source>
        <strain evidence="1 2">SNUC 3829</strain>
    </source>
</reference>
<evidence type="ECO:0000313" key="1">
    <source>
        <dbReference type="EMBL" id="PTF57392.1"/>
    </source>
</evidence>
<organism evidence="1 2">
    <name type="scientific">Staphylococcus cohnii</name>
    <dbReference type="NCBI Taxonomy" id="29382"/>
    <lineage>
        <taxon>Bacteria</taxon>
        <taxon>Bacillati</taxon>
        <taxon>Bacillota</taxon>
        <taxon>Bacilli</taxon>
        <taxon>Bacillales</taxon>
        <taxon>Staphylococcaceae</taxon>
        <taxon>Staphylococcus</taxon>
        <taxon>Staphylococcus cohnii species complex</taxon>
    </lineage>
</organism>
<comment type="caution">
    <text evidence="1">The sequence shown here is derived from an EMBL/GenBank/DDBJ whole genome shotgun (WGS) entry which is preliminary data.</text>
</comment>
<sequence length="83" mass="10043">LWQDFKIFQQFKAYSIALVSTEVTQYYKLKCNRKYKAKLVCKNVKQLKKYTKYTFVLEIYEYNLLCISITQQFIEWGSINASF</sequence>
<protein>
    <submittedName>
        <fullName evidence="1">Protein VraC</fullName>
    </submittedName>
</protein>
<evidence type="ECO:0000313" key="2">
    <source>
        <dbReference type="Proteomes" id="UP000241208"/>
    </source>
</evidence>